<dbReference type="GO" id="GO:0005351">
    <property type="term" value="F:carbohydrate:proton symporter activity"/>
    <property type="evidence" value="ECO:0007669"/>
    <property type="project" value="TreeGrafter"/>
</dbReference>
<reference evidence="9" key="1">
    <citation type="journal article" date="2015" name="Genome Announc.">
        <title>Draft genome sequence of Talaromyces cellulolyticus strain Y-94, a source of lignocellulosic biomass-degrading enzymes.</title>
        <authorList>
            <person name="Fujii T."/>
            <person name="Koike H."/>
            <person name="Sawayama S."/>
            <person name="Yano S."/>
            <person name="Inoue H."/>
        </authorList>
    </citation>
    <scope>NUCLEOTIDE SEQUENCE [LARGE SCALE GENOMIC DNA]</scope>
    <source>
        <strain evidence="9">Y-94</strain>
    </source>
</reference>
<name>A0A6V8HEG3_TALPI</name>
<feature type="transmembrane region" description="Helical" evidence="6">
    <location>
        <begin position="313"/>
        <end position="333"/>
    </location>
</feature>
<dbReference type="PANTHER" id="PTHR48022:SF22">
    <property type="entry name" value="MAJOR FACILITATOR SUPERFAMILY (MFS) PROFILE DOMAIN-CONTAINING PROTEIN"/>
    <property type="match status" value="1"/>
</dbReference>
<dbReference type="Gene3D" id="1.20.1250.20">
    <property type="entry name" value="MFS general substrate transporter like domains"/>
    <property type="match status" value="1"/>
</dbReference>
<keyword evidence="3 6" id="KW-0812">Transmembrane</keyword>
<protein>
    <recommendedName>
        <fullName evidence="7">Major facilitator superfamily (MFS) profile domain-containing protein</fullName>
    </recommendedName>
</protein>
<dbReference type="GO" id="GO:0016020">
    <property type="term" value="C:membrane"/>
    <property type="evidence" value="ECO:0007669"/>
    <property type="project" value="UniProtKB-SubCell"/>
</dbReference>
<dbReference type="EMBL" id="DF933830">
    <property type="protein sequence ID" value="GAM39536.1"/>
    <property type="molecule type" value="Genomic_DNA"/>
</dbReference>
<feature type="transmembrane region" description="Helical" evidence="6">
    <location>
        <begin position="473"/>
        <end position="493"/>
    </location>
</feature>
<evidence type="ECO:0000313" key="9">
    <source>
        <dbReference type="Proteomes" id="UP000053095"/>
    </source>
</evidence>
<dbReference type="PANTHER" id="PTHR48022">
    <property type="entry name" value="PLASTIDIC GLUCOSE TRANSPORTER 4"/>
    <property type="match status" value="1"/>
</dbReference>
<organism evidence="8 9">
    <name type="scientific">Talaromyces pinophilus</name>
    <name type="common">Penicillium pinophilum</name>
    <dbReference type="NCBI Taxonomy" id="128442"/>
    <lineage>
        <taxon>Eukaryota</taxon>
        <taxon>Fungi</taxon>
        <taxon>Dikarya</taxon>
        <taxon>Ascomycota</taxon>
        <taxon>Pezizomycotina</taxon>
        <taxon>Eurotiomycetes</taxon>
        <taxon>Eurotiomycetidae</taxon>
        <taxon>Eurotiales</taxon>
        <taxon>Trichocomaceae</taxon>
        <taxon>Talaromyces</taxon>
        <taxon>Talaromyces sect. Talaromyces</taxon>
    </lineage>
</organism>
<evidence type="ECO:0000256" key="5">
    <source>
        <dbReference type="ARBA" id="ARBA00023136"/>
    </source>
</evidence>
<evidence type="ECO:0000256" key="4">
    <source>
        <dbReference type="ARBA" id="ARBA00022989"/>
    </source>
</evidence>
<dbReference type="PROSITE" id="PS50850">
    <property type="entry name" value="MFS"/>
    <property type="match status" value="1"/>
</dbReference>
<dbReference type="InterPro" id="IPR005828">
    <property type="entry name" value="MFS_sugar_transport-like"/>
</dbReference>
<sequence length="545" mass="60027">MAAETPTPTDMRDKTDPIHVEHAGMEAAAQLAPLTSLEEHEAGILQSFVKYPWASAWSAYAAFTIILLSFDAQAGSSVLGIPQFRRDFGYLYEGEYVLPAAWQSAFNGAPVAMQVSPAVFSSLFMAPLADKIGRKPVLFIALAVSFIAVGVEFYATTNPVFFTGKLLNGIMIGAIGSVMISYIGEVTPTSLRGVFTCAVGIGYGIGPLVAFLIINYTGQSESRWAYRSVFCSQFGFASVSMLLWPFMPESPWWLASKDDRESALKSLHRLGYKGDDARSRLALIELTLQEICAETEGVTYLECFRRSNLRRTIISIMPLCIQCLSGITFVAGYFTYYLELAGYSTSESFKIQIAQPVLSIVGNLMAVATVDYVGRRNLTFWGLAALTVALLITGILGLGTDLPRVQATVAFILIYSWGYNWSIGSTAFSLLCEVATPRLRVKTVAIGYSAQSAINVMWQFVIPYLFNPDYANLGAKIAFIFFGLCFICLAYLWHFQPETAGRTYEELDEMFMKGVPARQFKTYVTEVQRRNQAVKTMMGGKTISG</sequence>
<feature type="transmembrane region" description="Helical" evidence="6">
    <location>
        <begin position="137"/>
        <end position="155"/>
    </location>
</feature>
<evidence type="ECO:0000256" key="3">
    <source>
        <dbReference type="ARBA" id="ARBA00022692"/>
    </source>
</evidence>
<feature type="transmembrane region" description="Helical" evidence="6">
    <location>
        <begin position="405"/>
        <end position="431"/>
    </location>
</feature>
<feature type="transmembrane region" description="Helical" evidence="6">
    <location>
        <begin position="224"/>
        <end position="247"/>
    </location>
</feature>
<evidence type="ECO:0000259" key="7">
    <source>
        <dbReference type="PROSITE" id="PS50850"/>
    </source>
</evidence>
<dbReference type="PROSITE" id="PS00217">
    <property type="entry name" value="SUGAR_TRANSPORT_2"/>
    <property type="match status" value="1"/>
</dbReference>
<keyword evidence="5 6" id="KW-0472">Membrane</keyword>
<comment type="similarity">
    <text evidence="2">Belongs to the major facilitator superfamily. Sugar transporter (TC 2.A.1.1) family.</text>
</comment>
<dbReference type="PROSITE" id="PS00216">
    <property type="entry name" value="SUGAR_TRANSPORT_1"/>
    <property type="match status" value="2"/>
</dbReference>
<evidence type="ECO:0000256" key="2">
    <source>
        <dbReference type="ARBA" id="ARBA00010992"/>
    </source>
</evidence>
<dbReference type="FunFam" id="1.20.1250.20:FF:000078">
    <property type="entry name" value="MFS maltose transporter, putative"/>
    <property type="match status" value="1"/>
</dbReference>
<comment type="caution">
    <text evidence="8">The sequence shown here is derived from an EMBL/GenBank/DDBJ whole genome shotgun (WGS) entry which is preliminary data.</text>
</comment>
<dbReference type="SUPFAM" id="SSF103473">
    <property type="entry name" value="MFS general substrate transporter"/>
    <property type="match status" value="1"/>
</dbReference>
<dbReference type="InterPro" id="IPR020846">
    <property type="entry name" value="MFS_dom"/>
</dbReference>
<dbReference type="InterPro" id="IPR005829">
    <property type="entry name" value="Sugar_transporter_CS"/>
</dbReference>
<feature type="domain" description="Major facilitator superfamily (MFS) profile" evidence="7">
    <location>
        <begin position="57"/>
        <end position="500"/>
    </location>
</feature>
<evidence type="ECO:0000256" key="6">
    <source>
        <dbReference type="SAM" id="Phobius"/>
    </source>
</evidence>
<evidence type="ECO:0000256" key="1">
    <source>
        <dbReference type="ARBA" id="ARBA00004141"/>
    </source>
</evidence>
<dbReference type="AlphaFoldDB" id="A0A6V8HEG3"/>
<evidence type="ECO:0000313" key="8">
    <source>
        <dbReference type="EMBL" id="GAM39536.1"/>
    </source>
</evidence>
<gene>
    <name evidence="8" type="ORF">TCE0_034r11166</name>
</gene>
<keyword evidence="9" id="KW-1185">Reference proteome</keyword>
<accession>A0A6V8HEG3</accession>
<feature type="transmembrane region" description="Helical" evidence="6">
    <location>
        <begin position="194"/>
        <end position="218"/>
    </location>
</feature>
<comment type="subcellular location">
    <subcellularLocation>
        <location evidence="1">Membrane</location>
        <topology evidence="1">Multi-pass membrane protein</topology>
    </subcellularLocation>
</comment>
<dbReference type="InterPro" id="IPR036259">
    <property type="entry name" value="MFS_trans_sf"/>
</dbReference>
<dbReference type="InterPro" id="IPR050360">
    <property type="entry name" value="MFS_Sugar_Transporters"/>
</dbReference>
<keyword evidence="4 6" id="KW-1133">Transmembrane helix</keyword>
<feature type="transmembrane region" description="Helical" evidence="6">
    <location>
        <begin position="353"/>
        <end position="373"/>
    </location>
</feature>
<feature type="transmembrane region" description="Helical" evidence="6">
    <location>
        <begin position="161"/>
        <end position="182"/>
    </location>
</feature>
<proteinExistence type="inferred from homology"/>
<feature type="transmembrane region" description="Helical" evidence="6">
    <location>
        <begin position="443"/>
        <end position="461"/>
    </location>
</feature>
<dbReference type="Proteomes" id="UP000053095">
    <property type="component" value="Unassembled WGS sequence"/>
</dbReference>
<feature type="transmembrane region" description="Helical" evidence="6">
    <location>
        <begin position="57"/>
        <end position="81"/>
    </location>
</feature>
<dbReference type="Pfam" id="PF00083">
    <property type="entry name" value="Sugar_tr"/>
    <property type="match status" value="1"/>
</dbReference>
<feature type="transmembrane region" description="Helical" evidence="6">
    <location>
        <begin position="380"/>
        <end position="399"/>
    </location>
</feature>